<comment type="caution">
    <text evidence="2">The sequence shown here is derived from an EMBL/GenBank/DDBJ whole genome shotgun (WGS) entry which is preliminary data.</text>
</comment>
<keyword evidence="1" id="KW-0812">Transmembrane</keyword>
<organism evidence="2 3">
    <name type="scientific">Thalictrum thalictroides</name>
    <name type="common">Rue-anemone</name>
    <name type="synonym">Anemone thalictroides</name>
    <dbReference type="NCBI Taxonomy" id="46969"/>
    <lineage>
        <taxon>Eukaryota</taxon>
        <taxon>Viridiplantae</taxon>
        <taxon>Streptophyta</taxon>
        <taxon>Embryophyta</taxon>
        <taxon>Tracheophyta</taxon>
        <taxon>Spermatophyta</taxon>
        <taxon>Magnoliopsida</taxon>
        <taxon>Ranunculales</taxon>
        <taxon>Ranunculaceae</taxon>
        <taxon>Thalictroideae</taxon>
        <taxon>Thalictrum</taxon>
    </lineage>
</organism>
<name>A0A7J6WNI0_THATH</name>
<accession>A0A7J6WNI0</accession>
<dbReference type="EMBL" id="JABWDY010014375">
    <property type="protein sequence ID" value="KAF5197672.1"/>
    <property type="molecule type" value="Genomic_DNA"/>
</dbReference>
<sequence length="208" mass="24677">MQTSQIRQRQRRSQMTPERLALERSRDRNHYRQRLANMSSEQLALRTEQQRNYRRQRTQDMSEAQRATLRERRMYVRSIHLGLPMLLPPVLKITFSLLMKLLLAYKVMRNLRLLDLVELNPMLVSLLMLVRWILLSITANRVPTRPNKFHLTTPPLLTTSTIYGMLISLSLTPPQNQVPHKQNITTIQPDKEEYQPYRDHLIIVQGIM</sequence>
<keyword evidence="3" id="KW-1185">Reference proteome</keyword>
<dbReference type="Proteomes" id="UP000554482">
    <property type="component" value="Unassembled WGS sequence"/>
</dbReference>
<reference evidence="2 3" key="1">
    <citation type="submission" date="2020-06" db="EMBL/GenBank/DDBJ databases">
        <title>Transcriptomic and genomic resources for Thalictrum thalictroides and T. hernandezii: Facilitating candidate gene discovery in an emerging model plant lineage.</title>
        <authorList>
            <person name="Arias T."/>
            <person name="Riano-Pachon D.M."/>
            <person name="Di Stilio V.S."/>
        </authorList>
    </citation>
    <scope>NUCLEOTIDE SEQUENCE [LARGE SCALE GENOMIC DNA]</scope>
    <source>
        <strain evidence="3">cv. WT478/WT964</strain>
        <tissue evidence="2">Leaves</tissue>
    </source>
</reference>
<dbReference type="AlphaFoldDB" id="A0A7J6WNI0"/>
<feature type="transmembrane region" description="Helical" evidence="1">
    <location>
        <begin position="119"/>
        <end position="139"/>
    </location>
</feature>
<evidence type="ECO:0000256" key="1">
    <source>
        <dbReference type="SAM" id="Phobius"/>
    </source>
</evidence>
<keyword evidence="1" id="KW-1133">Transmembrane helix</keyword>
<feature type="transmembrane region" description="Helical" evidence="1">
    <location>
        <begin position="79"/>
        <end position="99"/>
    </location>
</feature>
<evidence type="ECO:0000313" key="3">
    <source>
        <dbReference type="Proteomes" id="UP000554482"/>
    </source>
</evidence>
<gene>
    <name evidence="2" type="ORF">FRX31_012738</name>
</gene>
<keyword evidence="1" id="KW-0472">Membrane</keyword>
<protein>
    <submittedName>
        <fullName evidence="2">Uncharacterized protein</fullName>
    </submittedName>
</protein>
<evidence type="ECO:0000313" key="2">
    <source>
        <dbReference type="EMBL" id="KAF5197672.1"/>
    </source>
</evidence>
<proteinExistence type="predicted"/>